<accession>A0A8J7P917</accession>
<dbReference type="PANTHER" id="PTHR30466:SF1">
    <property type="entry name" value="FMN REDUCTASE (NADH) RUTF"/>
    <property type="match status" value="1"/>
</dbReference>
<dbReference type="InterPro" id="IPR002563">
    <property type="entry name" value="Flavin_Rdtase-like_dom"/>
</dbReference>
<proteinExistence type="predicted"/>
<evidence type="ECO:0000313" key="4">
    <source>
        <dbReference type="Proteomes" id="UP000664277"/>
    </source>
</evidence>
<dbReference type="Proteomes" id="UP000664277">
    <property type="component" value="Unassembled WGS sequence"/>
</dbReference>
<comment type="caution">
    <text evidence="3">The sequence shown here is derived from an EMBL/GenBank/DDBJ whole genome shotgun (WGS) entry which is preliminary data.</text>
</comment>
<dbReference type="GO" id="GO:0010181">
    <property type="term" value="F:FMN binding"/>
    <property type="evidence" value="ECO:0007669"/>
    <property type="project" value="InterPro"/>
</dbReference>
<protein>
    <submittedName>
        <fullName evidence="3">Flavin reductase family protein</fullName>
    </submittedName>
</protein>
<dbReference type="SMART" id="SM00903">
    <property type="entry name" value="Flavin_Reduct"/>
    <property type="match status" value="1"/>
</dbReference>
<evidence type="ECO:0000256" key="1">
    <source>
        <dbReference type="ARBA" id="ARBA00023002"/>
    </source>
</evidence>
<keyword evidence="1" id="KW-0560">Oxidoreductase</keyword>
<dbReference type="GO" id="GO:0042602">
    <property type="term" value="F:riboflavin reductase (NADPH) activity"/>
    <property type="evidence" value="ECO:0007669"/>
    <property type="project" value="TreeGrafter"/>
</dbReference>
<dbReference type="AlphaFoldDB" id="A0A8J7P917"/>
<feature type="domain" description="Flavin reductase like" evidence="2">
    <location>
        <begin position="15"/>
        <end position="157"/>
    </location>
</feature>
<dbReference type="PANTHER" id="PTHR30466">
    <property type="entry name" value="FLAVIN REDUCTASE"/>
    <property type="match status" value="1"/>
</dbReference>
<dbReference type="EMBL" id="JAFLCK010000003">
    <property type="protein sequence ID" value="MBN8659332.1"/>
    <property type="molecule type" value="Genomic_DNA"/>
</dbReference>
<evidence type="ECO:0000259" key="2">
    <source>
        <dbReference type="SMART" id="SM00903"/>
    </source>
</evidence>
<evidence type="ECO:0000313" key="3">
    <source>
        <dbReference type="EMBL" id="MBN8659332.1"/>
    </source>
</evidence>
<dbReference type="InterPro" id="IPR050268">
    <property type="entry name" value="NADH-dep_flavin_reductase"/>
</dbReference>
<dbReference type="Gene3D" id="2.30.110.10">
    <property type="entry name" value="Electron Transport, Fmn-binding Protein, Chain A"/>
    <property type="match status" value="1"/>
</dbReference>
<dbReference type="Pfam" id="PF01613">
    <property type="entry name" value="Flavin_Reduct"/>
    <property type="match status" value="1"/>
</dbReference>
<sequence>MTVSDDLKTKVGPAMGRIASGVYIVTVGSDSDRDGMLATWICQAGFDPPSIVMAVNKQRDLLKRLEPGSGFAVNVLSKNNMDIFKAFAKPHNEGKFEGLALTEAKYPVFASAISYMLCQVKSLMDAGDHMLVLGEVMDGGINTQDEPMVHLRKDGFQY</sequence>
<dbReference type="InterPro" id="IPR012349">
    <property type="entry name" value="Split_barrel_FMN-bd"/>
</dbReference>
<name>A0A8J7P917_9BACT</name>
<organism evidence="3 4">
    <name type="scientific">Candidatus Obscuribacter phosphatis</name>
    <dbReference type="NCBI Taxonomy" id="1906157"/>
    <lineage>
        <taxon>Bacteria</taxon>
        <taxon>Bacillati</taxon>
        <taxon>Candidatus Melainabacteria</taxon>
        <taxon>Candidatus Obscuribacterales</taxon>
        <taxon>Candidatus Obscuribacteraceae</taxon>
        <taxon>Candidatus Obscuribacter</taxon>
    </lineage>
</organism>
<reference evidence="3" key="1">
    <citation type="submission" date="2021-02" db="EMBL/GenBank/DDBJ databases">
        <title>Genome-Resolved Metagenomics of a Microbial Community Performing Photosynthetic Biological Nutrient Removal.</title>
        <authorList>
            <person name="Mcdaniel E.A."/>
        </authorList>
    </citation>
    <scope>NUCLEOTIDE SEQUENCE</scope>
    <source>
        <strain evidence="3">UWPOB_OBS1</strain>
    </source>
</reference>
<gene>
    <name evidence="3" type="ORF">J0M35_03140</name>
</gene>
<dbReference type="SUPFAM" id="SSF50475">
    <property type="entry name" value="FMN-binding split barrel"/>
    <property type="match status" value="1"/>
</dbReference>